<proteinExistence type="predicted"/>
<dbReference type="Proteomes" id="UP000006804">
    <property type="component" value="Chromosome"/>
</dbReference>
<reference evidence="1 2" key="1">
    <citation type="submission" date="2010-11" db="EMBL/GenBank/DDBJ databases">
        <title>The complete genome of Thermotoga thermarum DSM 5069.</title>
        <authorList>
            <consortium name="US DOE Joint Genome Institute (JGI-PGF)"/>
            <person name="Lucas S."/>
            <person name="Copeland A."/>
            <person name="Lapidus A."/>
            <person name="Bruce D."/>
            <person name="Goodwin L."/>
            <person name="Pitluck S."/>
            <person name="Kyrpides N."/>
            <person name="Mavromatis K."/>
            <person name="Ivanova N."/>
            <person name="Zeytun A."/>
            <person name="Brettin T."/>
            <person name="Detter J.C."/>
            <person name="Tapia R."/>
            <person name="Han C."/>
            <person name="Land M."/>
            <person name="Hauser L."/>
            <person name="Markowitz V."/>
            <person name="Cheng J.-F."/>
            <person name="Hugenholtz P."/>
            <person name="Woyke T."/>
            <person name="Wu D."/>
            <person name="Spring S."/>
            <person name="Schroeder M."/>
            <person name="Brambilla E."/>
            <person name="Klenk H.-P."/>
            <person name="Eisen J.A."/>
        </authorList>
    </citation>
    <scope>NUCLEOTIDE SEQUENCE [LARGE SCALE GENOMIC DNA]</scope>
    <source>
        <strain evidence="1 2">DSM 5069</strain>
    </source>
</reference>
<evidence type="ECO:0008006" key="3">
    <source>
        <dbReference type="Google" id="ProtNLM"/>
    </source>
</evidence>
<protein>
    <recommendedName>
        <fullName evidence="3">DUF1848 domain-containing protein</fullName>
    </recommendedName>
</protein>
<dbReference type="eggNOG" id="COG1533">
    <property type="taxonomic scope" value="Bacteria"/>
</dbReference>
<dbReference type="OrthoDB" id="9771212at2"/>
<sequence length="311" mass="36508">MILSVSRRTDIPSFYSEWFINRVREGFVYVRNPFNAKQISKVKITPDVVDGIVFWSKDPKPLMRYLDEIDSYGYVYYFHFTITGYGKEIEPNLRDKAEIIETFIELSERLGKHRVILRYDPIFLTEKYSVDFHIETFEKLVEKLGKYTEKIVISFLDDYRKVSRNMKNIEVKELTEDDIYRLAEKFGKIASTRNLAVETCAEKIDLDNFGIKHGRCVDAELIERISKVKLKIPRLDKQRPACLCHQCIDIGEYDTCLHGCVYCYANVNKEAALKNYKLHDPNSPILFGEYDEKGVKERDVKSLAMNQDRLF</sequence>
<name>F7YTK0_9THEM</name>
<dbReference type="PATRIC" id="fig|688269.3.peg.1175"/>
<dbReference type="STRING" id="688269.Theth_1143"/>
<dbReference type="AlphaFoldDB" id="F7YTK0"/>
<dbReference type="KEGG" id="tta:Theth_1143"/>
<dbReference type="EMBL" id="CP002351">
    <property type="protein sequence ID" value="AEH51218.1"/>
    <property type="molecule type" value="Genomic_DNA"/>
</dbReference>
<keyword evidence="2" id="KW-1185">Reference proteome</keyword>
<dbReference type="InterPro" id="IPR014998">
    <property type="entry name" value="DUF1848"/>
</dbReference>
<accession>F7YTK0</accession>
<dbReference type="RefSeq" id="WP_013932437.1">
    <property type="nucleotide sequence ID" value="NC_015707.1"/>
</dbReference>
<evidence type="ECO:0000313" key="2">
    <source>
        <dbReference type="Proteomes" id="UP000006804"/>
    </source>
</evidence>
<gene>
    <name evidence="1" type="ORF">Theth_1143</name>
</gene>
<dbReference type="Pfam" id="PF08902">
    <property type="entry name" value="DUF1848"/>
    <property type="match status" value="1"/>
</dbReference>
<dbReference type="HOGENOM" id="CLU_069130_0_0_0"/>
<evidence type="ECO:0000313" key="1">
    <source>
        <dbReference type="EMBL" id="AEH51218.1"/>
    </source>
</evidence>
<organism evidence="1 2">
    <name type="scientific">Pseudothermotoga thermarum DSM 5069</name>
    <dbReference type="NCBI Taxonomy" id="688269"/>
    <lineage>
        <taxon>Bacteria</taxon>
        <taxon>Thermotogati</taxon>
        <taxon>Thermotogota</taxon>
        <taxon>Thermotogae</taxon>
        <taxon>Thermotogales</taxon>
        <taxon>Thermotogaceae</taxon>
        <taxon>Pseudothermotoga</taxon>
    </lineage>
</organism>